<dbReference type="GO" id="GO:0008840">
    <property type="term" value="F:4-hydroxy-tetrahydrodipicolinate synthase activity"/>
    <property type="evidence" value="ECO:0007669"/>
    <property type="project" value="TreeGrafter"/>
</dbReference>
<keyword evidence="7" id="KW-0704">Schiff base</keyword>
<evidence type="ECO:0000256" key="7">
    <source>
        <dbReference type="ARBA" id="ARBA00023270"/>
    </source>
</evidence>
<dbReference type="Pfam" id="PF00701">
    <property type="entry name" value="DHDPS"/>
    <property type="match status" value="1"/>
</dbReference>
<feature type="active site" description="Schiff-base intermediate with substrate" evidence="13">
    <location>
        <position position="179"/>
    </location>
</feature>
<accession>T1I7R3</accession>
<evidence type="ECO:0000256" key="2">
    <source>
        <dbReference type="ARBA" id="ARBA00007592"/>
    </source>
</evidence>
<dbReference type="HOGENOM" id="CLU_049343_5_1_1"/>
<comment type="function">
    <text evidence="1">Catalyzes the final step in the metabolic pathway of hydroxyproline.</text>
</comment>
<dbReference type="GO" id="GO:0008700">
    <property type="term" value="F:(R,S)-4-hydroxy-2-oxoglutarate aldolase activity"/>
    <property type="evidence" value="ECO:0007669"/>
    <property type="project" value="UniProtKB-EC"/>
</dbReference>
<dbReference type="eggNOG" id="ENOG502QWNS">
    <property type="taxonomic scope" value="Eukaryota"/>
</dbReference>
<keyword evidence="16" id="KW-1185">Reference proteome</keyword>
<sequence length="309" mass="33367">MALRNVLMFSRKFSSVASSNISLKGIFIPLTTPFNENQEICFDSLGSNLKKYEELSISVAGSNGEGPYLNPDERVSIVKFVRQNSSKIVIGGSTLEATHATCALTTEMMNAGADAVLVMPPFYFKKRMTEEAVATHYTTIAESCGSPIVIYNMPMVTGIDISTNSLAKLAQHPLIRGVKDSDIRKCAMTVQDTRGLNFDVLIGSAGYLLGALLNGCSGGINGLAGLLGNELCNFYNCFQEGKIKEASTIQRRLSKLDILLLSQLGVPALKAAMDMMGLVGGTCRKPMCPSTEADKVIIRKYLQEAEVLL</sequence>
<comment type="subunit">
    <text evidence="3">Homotetramer.</text>
</comment>
<feature type="active site" description="Proton donor/acceptor" evidence="13">
    <location>
        <position position="151"/>
    </location>
</feature>
<evidence type="ECO:0000256" key="6">
    <source>
        <dbReference type="ARBA" id="ARBA00023239"/>
    </source>
</evidence>
<dbReference type="InterPro" id="IPR013785">
    <property type="entry name" value="Aldolase_TIM"/>
</dbReference>
<dbReference type="PROSITE" id="PS00666">
    <property type="entry name" value="DHDPS_2"/>
    <property type="match status" value="1"/>
</dbReference>
<dbReference type="EMBL" id="ACPB03005589">
    <property type="status" value="NOT_ANNOTATED_CDS"/>
    <property type="molecule type" value="Genomic_DNA"/>
</dbReference>
<name>T1I7R3_RHOPR</name>
<proteinExistence type="inferred from homology"/>
<dbReference type="PANTHER" id="PTHR12128:SF66">
    <property type="entry name" value="4-HYDROXY-2-OXOGLUTARATE ALDOLASE, MITOCHONDRIAL"/>
    <property type="match status" value="1"/>
</dbReference>
<dbReference type="PIRSF" id="PIRSF001365">
    <property type="entry name" value="DHDPS"/>
    <property type="match status" value="1"/>
</dbReference>
<evidence type="ECO:0000256" key="4">
    <source>
        <dbReference type="ARBA" id="ARBA00012215"/>
    </source>
</evidence>
<organism evidence="15 16">
    <name type="scientific">Rhodnius prolixus</name>
    <name type="common">Triatomid bug</name>
    <dbReference type="NCBI Taxonomy" id="13249"/>
    <lineage>
        <taxon>Eukaryota</taxon>
        <taxon>Metazoa</taxon>
        <taxon>Ecdysozoa</taxon>
        <taxon>Arthropoda</taxon>
        <taxon>Hexapoda</taxon>
        <taxon>Insecta</taxon>
        <taxon>Pterygota</taxon>
        <taxon>Neoptera</taxon>
        <taxon>Paraneoptera</taxon>
        <taxon>Hemiptera</taxon>
        <taxon>Heteroptera</taxon>
        <taxon>Panheteroptera</taxon>
        <taxon>Cimicomorpha</taxon>
        <taxon>Reduviidae</taxon>
        <taxon>Triatominae</taxon>
        <taxon>Rhodnius</taxon>
    </lineage>
</organism>
<evidence type="ECO:0000256" key="9">
    <source>
        <dbReference type="ARBA" id="ARBA00032879"/>
    </source>
</evidence>
<evidence type="ECO:0000256" key="5">
    <source>
        <dbReference type="ARBA" id="ARBA00018425"/>
    </source>
</evidence>
<dbReference type="STRING" id="13249.T1I7R3"/>
<evidence type="ECO:0000256" key="8">
    <source>
        <dbReference type="ARBA" id="ARBA00030874"/>
    </source>
</evidence>
<dbReference type="InterPro" id="IPR020625">
    <property type="entry name" value="Schiff_base-form_aldolases_AS"/>
</dbReference>
<evidence type="ECO:0000256" key="10">
    <source>
        <dbReference type="ARBA" id="ARBA00033610"/>
    </source>
</evidence>
<comment type="similarity">
    <text evidence="2 12">Belongs to the DapA family.</text>
</comment>
<evidence type="ECO:0000256" key="3">
    <source>
        <dbReference type="ARBA" id="ARBA00011881"/>
    </source>
</evidence>
<reference evidence="15" key="1">
    <citation type="submission" date="2015-05" db="UniProtKB">
        <authorList>
            <consortium name="EnsemblMetazoa"/>
        </authorList>
    </citation>
    <scope>IDENTIFICATION</scope>
</reference>
<dbReference type="GO" id="GO:0044281">
    <property type="term" value="P:small molecule metabolic process"/>
    <property type="evidence" value="ECO:0007669"/>
    <property type="project" value="UniProtKB-ARBA"/>
</dbReference>
<dbReference type="PRINTS" id="PR00146">
    <property type="entry name" value="DHPICSNTHASE"/>
</dbReference>
<dbReference type="Gene3D" id="3.20.20.70">
    <property type="entry name" value="Aldolase class I"/>
    <property type="match status" value="1"/>
</dbReference>
<dbReference type="PANTHER" id="PTHR12128">
    <property type="entry name" value="DIHYDRODIPICOLINATE SYNTHASE"/>
    <property type="match status" value="1"/>
</dbReference>
<dbReference type="SUPFAM" id="SSF51569">
    <property type="entry name" value="Aldolase"/>
    <property type="match status" value="1"/>
</dbReference>
<dbReference type="VEuPathDB" id="VectorBase:RPRC012335"/>
<comment type="catalytic activity">
    <reaction evidence="10">
        <text>(4R)-4-hydroxy-2-oxoglutarate = glyoxylate + pyruvate</text>
        <dbReference type="Rhea" id="RHEA:30687"/>
        <dbReference type="ChEBI" id="CHEBI:15361"/>
        <dbReference type="ChEBI" id="CHEBI:36655"/>
        <dbReference type="ChEBI" id="CHEBI:62213"/>
        <dbReference type="EC" id="4.1.3.16"/>
    </reaction>
</comment>
<keyword evidence="6 12" id="KW-0456">Lyase</keyword>
<evidence type="ECO:0000256" key="13">
    <source>
        <dbReference type="PIRSR" id="PIRSR001365-1"/>
    </source>
</evidence>
<dbReference type="Proteomes" id="UP000015103">
    <property type="component" value="Unassembled WGS sequence"/>
</dbReference>
<comment type="catalytic activity">
    <reaction evidence="11">
        <text>(4S)-4-hydroxy-2-oxoglutarate = glyoxylate + pyruvate</text>
        <dbReference type="Rhea" id="RHEA:35639"/>
        <dbReference type="ChEBI" id="CHEBI:15361"/>
        <dbReference type="ChEBI" id="CHEBI:36655"/>
        <dbReference type="ChEBI" id="CHEBI:71685"/>
        <dbReference type="EC" id="4.1.3.16"/>
    </reaction>
</comment>
<evidence type="ECO:0000256" key="12">
    <source>
        <dbReference type="PIRNR" id="PIRNR001365"/>
    </source>
</evidence>
<evidence type="ECO:0000313" key="15">
    <source>
        <dbReference type="EnsemblMetazoa" id="RPRC012335-PA"/>
    </source>
</evidence>
<dbReference type="CDD" id="cd00408">
    <property type="entry name" value="DHDPS-like"/>
    <property type="match status" value="1"/>
</dbReference>
<evidence type="ECO:0000256" key="1">
    <source>
        <dbReference type="ARBA" id="ARBA00002577"/>
    </source>
</evidence>
<protein>
    <recommendedName>
        <fullName evidence="5">4-hydroxy-2-oxoglutarate aldolase, mitochondrial</fullName>
        <ecNumber evidence="4">4.1.3.16</ecNumber>
    </recommendedName>
    <alternativeName>
        <fullName evidence="9">Dihydrodipicolinate synthase-like</fullName>
    </alternativeName>
    <alternativeName>
        <fullName evidence="8">Probable 2-keto-4-hydroxyglutarate aldolase</fullName>
    </alternativeName>
</protein>
<dbReference type="InParanoid" id="T1I7R3"/>
<dbReference type="EC" id="4.1.3.16" evidence="4"/>
<dbReference type="SMART" id="SM01130">
    <property type="entry name" value="DHDPS"/>
    <property type="match status" value="1"/>
</dbReference>
<dbReference type="InterPro" id="IPR002220">
    <property type="entry name" value="DapA-like"/>
</dbReference>
<evidence type="ECO:0000256" key="11">
    <source>
        <dbReference type="ARBA" id="ARBA00033613"/>
    </source>
</evidence>
<dbReference type="AlphaFoldDB" id="T1I7R3"/>
<evidence type="ECO:0000313" key="16">
    <source>
        <dbReference type="Proteomes" id="UP000015103"/>
    </source>
</evidence>
<feature type="binding site" evidence="14">
    <location>
        <position position="220"/>
    </location>
    <ligand>
        <name>pyruvate</name>
        <dbReference type="ChEBI" id="CHEBI:15361"/>
    </ligand>
</feature>
<evidence type="ECO:0000256" key="14">
    <source>
        <dbReference type="PIRSR" id="PIRSR001365-2"/>
    </source>
</evidence>
<dbReference type="EnsemblMetazoa" id="RPRC012335-RA">
    <property type="protein sequence ID" value="RPRC012335-PA"/>
    <property type="gene ID" value="RPRC012335"/>
</dbReference>
<dbReference type="OMA" id="GMDACVP"/>